<proteinExistence type="predicted"/>
<feature type="region of interest" description="Disordered" evidence="1">
    <location>
        <begin position="430"/>
        <end position="449"/>
    </location>
</feature>
<comment type="caution">
    <text evidence="4">The sequence shown here is derived from an EMBL/GenBank/DDBJ whole genome shotgun (WGS) entry which is preliminary data.</text>
</comment>
<protein>
    <recommendedName>
        <fullName evidence="3">Arabidopsis retrotransposon Orf1 C-terminal domain-containing protein</fullName>
    </recommendedName>
</protein>
<keyword evidence="2" id="KW-0472">Membrane</keyword>
<gene>
    <name evidence="4" type="ORF">AXX17_ATUG01920</name>
</gene>
<dbReference type="EMBL" id="LUHQ01000014">
    <property type="protein sequence ID" value="OAO89325.1"/>
    <property type="molecule type" value="Genomic_DNA"/>
</dbReference>
<evidence type="ECO:0000313" key="4">
    <source>
        <dbReference type="EMBL" id="OAO89325.1"/>
    </source>
</evidence>
<sequence>MVESHHHRSLDKSFCHQVEFHHHPPLDIILDCQLQSLLNSSLNQTFEHKEEKKTPANHSTHYSTTWVEESTGTVSNTDMEMIDSTLKGILCRTKGKKILKGDLNDAPPVMLLLIHLCGYMKWALTNVKKRVRVYLCIGSVVTLILIACGVPLKEPWFEPRTMDIDHMRSYEFLEHDMLFRMDLLLKTCHRGDMTSLSQVSTGQSLVSKGSHKFQRGIHHTSLGSTGGRRKLCSLDLAARIQDFSRLEVYATAVLAAAEDKRSSIFVAVLAVREGMRSSTLKDLELKQNRATLQWPESNHRIPLTTNSVYFSTEVSASLHHSNHSTATLYPSLDLEVECSHHHFSPSLDPLEGTSITTYRHSLDPLVEQQRHHLSSFTRSPPLDPVVESHHHHSFDQSLCHQVEFHHHPPLDIILDCQLQSLLNSALNQTFEHKEEKKTPTHHSTHYSTT</sequence>
<evidence type="ECO:0000256" key="2">
    <source>
        <dbReference type="SAM" id="Phobius"/>
    </source>
</evidence>
<evidence type="ECO:0000259" key="3">
    <source>
        <dbReference type="Pfam" id="PF03078"/>
    </source>
</evidence>
<reference evidence="5" key="1">
    <citation type="journal article" date="2016" name="Proc. Natl. Acad. Sci. U.S.A.">
        <title>Chromosome-level assembly of Arabidopsis thaliana Ler reveals the extent of translocation and inversion polymorphisms.</title>
        <authorList>
            <person name="Zapata L."/>
            <person name="Ding J."/>
            <person name="Willing E.M."/>
            <person name="Hartwig B."/>
            <person name="Bezdan D."/>
            <person name="Jiao W.B."/>
            <person name="Patel V."/>
            <person name="Velikkakam James G."/>
            <person name="Koornneef M."/>
            <person name="Ossowski S."/>
            <person name="Schneeberger K."/>
        </authorList>
    </citation>
    <scope>NUCLEOTIDE SEQUENCE [LARGE SCALE GENOMIC DNA]</scope>
    <source>
        <strain evidence="5">cv. Landsberg erecta</strain>
    </source>
</reference>
<dbReference type="AlphaFoldDB" id="A0A178U6S9"/>
<dbReference type="Proteomes" id="UP000078284">
    <property type="component" value="Unassembled WGS sequence"/>
</dbReference>
<accession>A0A178U6S9</accession>
<feature type="domain" description="Arabidopsis retrotransposon Orf1 C-terminal" evidence="3">
    <location>
        <begin position="64"/>
        <end position="177"/>
    </location>
</feature>
<keyword evidence="2" id="KW-1133">Transmembrane helix</keyword>
<organism evidence="4 5">
    <name type="scientific">Arabidopsis thaliana</name>
    <name type="common">Mouse-ear cress</name>
    <dbReference type="NCBI Taxonomy" id="3702"/>
    <lineage>
        <taxon>Eukaryota</taxon>
        <taxon>Viridiplantae</taxon>
        <taxon>Streptophyta</taxon>
        <taxon>Embryophyta</taxon>
        <taxon>Tracheophyta</taxon>
        <taxon>Spermatophyta</taxon>
        <taxon>Magnoliopsida</taxon>
        <taxon>eudicotyledons</taxon>
        <taxon>Gunneridae</taxon>
        <taxon>Pentapetalae</taxon>
        <taxon>rosids</taxon>
        <taxon>malvids</taxon>
        <taxon>Brassicales</taxon>
        <taxon>Brassicaceae</taxon>
        <taxon>Camelineae</taxon>
        <taxon>Arabidopsis</taxon>
    </lineage>
</organism>
<dbReference type="Pfam" id="PF03078">
    <property type="entry name" value="ATHILA"/>
    <property type="match status" value="1"/>
</dbReference>
<feature type="compositionally biased region" description="Basic residues" evidence="1">
    <location>
        <begin position="439"/>
        <end position="449"/>
    </location>
</feature>
<dbReference type="InterPro" id="IPR004312">
    <property type="entry name" value="ATHILA_Orf1_C"/>
</dbReference>
<name>A0A178U6S9_ARATH</name>
<evidence type="ECO:0000256" key="1">
    <source>
        <dbReference type="SAM" id="MobiDB-lite"/>
    </source>
</evidence>
<keyword evidence="2" id="KW-0812">Transmembrane</keyword>
<feature type="transmembrane region" description="Helical" evidence="2">
    <location>
        <begin position="131"/>
        <end position="152"/>
    </location>
</feature>
<evidence type="ECO:0000313" key="5">
    <source>
        <dbReference type="Proteomes" id="UP000078284"/>
    </source>
</evidence>